<protein>
    <recommendedName>
        <fullName evidence="6">tRNA(Ile)-lysidine synthase</fullName>
        <ecNumber evidence="6">6.3.4.19</ecNumber>
    </recommendedName>
    <alternativeName>
        <fullName evidence="6">tRNA(Ile)-2-lysyl-cytidine synthase</fullName>
    </alternativeName>
    <alternativeName>
        <fullName evidence="6">tRNA(Ile)-lysidine synthetase</fullName>
    </alternativeName>
</protein>
<evidence type="ECO:0000313" key="9">
    <source>
        <dbReference type="Proteomes" id="UP000535509"/>
    </source>
</evidence>
<dbReference type="PANTHER" id="PTHR43033:SF1">
    <property type="entry name" value="TRNA(ILE)-LYSIDINE SYNTHASE-RELATED"/>
    <property type="match status" value="1"/>
</dbReference>
<dbReference type="SUPFAM" id="SSF52402">
    <property type="entry name" value="Adenine nucleotide alpha hydrolases-like"/>
    <property type="match status" value="1"/>
</dbReference>
<comment type="similarity">
    <text evidence="6">Belongs to the tRNA(Ile)-lysidine synthase family.</text>
</comment>
<comment type="function">
    <text evidence="6">Ligates lysine onto the cytidine present at position 34 of the AUA codon-specific tRNA(Ile) that contains the anticodon CAU, in an ATP-dependent manner. Cytidine is converted to lysidine, thus changing the amino acid specificity of the tRNA from methionine to isoleucine.</text>
</comment>
<dbReference type="Proteomes" id="UP000535509">
    <property type="component" value="Unassembled WGS sequence"/>
</dbReference>
<evidence type="ECO:0000256" key="5">
    <source>
        <dbReference type="ARBA" id="ARBA00048539"/>
    </source>
</evidence>
<dbReference type="HAMAP" id="MF_01161">
    <property type="entry name" value="tRNA_Ile_lys_synt"/>
    <property type="match status" value="1"/>
</dbReference>
<comment type="catalytic activity">
    <reaction evidence="5 6">
        <text>cytidine(34) in tRNA(Ile2) + L-lysine + ATP = lysidine(34) in tRNA(Ile2) + AMP + diphosphate + H(+)</text>
        <dbReference type="Rhea" id="RHEA:43744"/>
        <dbReference type="Rhea" id="RHEA-COMP:10625"/>
        <dbReference type="Rhea" id="RHEA-COMP:10670"/>
        <dbReference type="ChEBI" id="CHEBI:15378"/>
        <dbReference type="ChEBI" id="CHEBI:30616"/>
        <dbReference type="ChEBI" id="CHEBI:32551"/>
        <dbReference type="ChEBI" id="CHEBI:33019"/>
        <dbReference type="ChEBI" id="CHEBI:82748"/>
        <dbReference type="ChEBI" id="CHEBI:83665"/>
        <dbReference type="ChEBI" id="CHEBI:456215"/>
        <dbReference type="EC" id="6.3.4.19"/>
    </reaction>
</comment>
<evidence type="ECO:0000259" key="7">
    <source>
        <dbReference type="Pfam" id="PF01171"/>
    </source>
</evidence>
<feature type="domain" description="tRNA(Ile)-lysidine/2-thiocytidine synthase N-terminal" evidence="7">
    <location>
        <begin position="14"/>
        <end position="197"/>
    </location>
</feature>
<dbReference type="RefSeq" id="WP_002850204.1">
    <property type="nucleotide sequence ID" value="NZ_AACCWR020000009.1"/>
</dbReference>
<keyword evidence="1 6" id="KW-0436">Ligase</keyword>
<keyword evidence="3" id="KW-0547">Nucleotide-binding</keyword>
<dbReference type="EC" id="6.3.4.19" evidence="6"/>
<dbReference type="GO" id="GO:0005524">
    <property type="term" value="F:ATP binding"/>
    <property type="evidence" value="ECO:0007669"/>
    <property type="project" value="UniProtKB-KW"/>
</dbReference>
<dbReference type="OMA" id="LEWFLMQ"/>
<dbReference type="GO" id="GO:0006400">
    <property type="term" value="P:tRNA modification"/>
    <property type="evidence" value="ECO:0007669"/>
    <property type="project" value="UniProtKB-UniRule"/>
</dbReference>
<dbReference type="GO" id="GO:0032267">
    <property type="term" value="F:tRNA(Ile)-lysidine synthase activity"/>
    <property type="evidence" value="ECO:0007669"/>
    <property type="project" value="UniProtKB-EC"/>
</dbReference>
<name>A0A5L8KWY4_CAMFE</name>
<dbReference type="CDD" id="cd01992">
    <property type="entry name" value="TilS_N"/>
    <property type="match status" value="1"/>
</dbReference>
<accession>A0A5L8KWY4</accession>
<dbReference type="EMBL" id="AABTCC010000009">
    <property type="protein sequence ID" value="EAI8859039.1"/>
    <property type="molecule type" value="Genomic_DNA"/>
</dbReference>
<evidence type="ECO:0000256" key="4">
    <source>
        <dbReference type="ARBA" id="ARBA00022840"/>
    </source>
</evidence>
<dbReference type="Gene3D" id="3.40.50.620">
    <property type="entry name" value="HUPs"/>
    <property type="match status" value="1"/>
</dbReference>
<gene>
    <name evidence="6 8" type="primary">tilS</name>
    <name evidence="8" type="ORF">CX802_04165</name>
</gene>
<comment type="subcellular location">
    <subcellularLocation>
        <location evidence="6">Cytoplasm</location>
    </subcellularLocation>
</comment>
<keyword evidence="2 6" id="KW-0819">tRNA processing</keyword>
<dbReference type="InterPro" id="IPR012795">
    <property type="entry name" value="tRNA_Ile_lys_synt_N"/>
</dbReference>
<keyword evidence="9" id="KW-1185">Reference proteome</keyword>
<keyword evidence="4" id="KW-0067">ATP-binding</keyword>
<proteinExistence type="inferred from homology"/>
<comment type="caution">
    <text evidence="6">Lacks conserved residue(s) required for the propagation of feature annotation.</text>
</comment>
<sequence>MQLLNLDSLHHKKCLLAFSYGTDSTALFHILNEKNIEFDCAFINYKTRVQSDEEEVSAKELCLKFNKNIYIKIAPLNLENGSNFEKKARDIRHKFFDEICIKFNYDTLILAHQLNDCLEWLFMQLSKGSGTVQLCGLEPTNTKIAEFENIKKQISVIRPLINVSRNEIISYLKQKNINYFTDISNFDFKFKRNFIRANFSDAFIEKFEKGVIKSFEFLRADRTALLGEFIYEDSEFFIIEKSINSINLVDLACKKLDVLMSQSSRKQCLKNDCVISHKVCVTSNETNYFVAPFIKKKMDKKFKEKCRVLRIPPLLRGYLSQNQHLMSLFEKHKPLS</sequence>
<dbReference type="PANTHER" id="PTHR43033">
    <property type="entry name" value="TRNA(ILE)-LYSIDINE SYNTHASE-RELATED"/>
    <property type="match status" value="1"/>
</dbReference>
<dbReference type="GO" id="GO:0005737">
    <property type="term" value="C:cytoplasm"/>
    <property type="evidence" value="ECO:0007669"/>
    <property type="project" value="UniProtKB-SubCell"/>
</dbReference>
<evidence type="ECO:0000256" key="2">
    <source>
        <dbReference type="ARBA" id="ARBA00022694"/>
    </source>
</evidence>
<evidence type="ECO:0000313" key="8">
    <source>
        <dbReference type="EMBL" id="EAI8859039.1"/>
    </source>
</evidence>
<dbReference type="NCBIfam" id="TIGR02432">
    <property type="entry name" value="lysidine_TilS_N"/>
    <property type="match status" value="1"/>
</dbReference>
<comment type="caution">
    <text evidence="8">The sequence shown here is derived from an EMBL/GenBank/DDBJ whole genome shotgun (WGS) entry which is preliminary data.</text>
</comment>
<dbReference type="InterPro" id="IPR012094">
    <property type="entry name" value="tRNA_Ile_lys_synt"/>
</dbReference>
<organism evidence="8 9">
    <name type="scientific">Campylobacter fetus</name>
    <dbReference type="NCBI Taxonomy" id="196"/>
    <lineage>
        <taxon>Bacteria</taxon>
        <taxon>Pseudomonadati</taxon>
        <taxon>Campylobacterota</taxon>
        <taxon>Epsilonproteobacteria</taxon>
        <taxon>Campylobacterales</taxon>
        <taxon>Campylobacteraceae</taxon>
        <taxon>Campylobacter</taxon>
    </lineage>
</organism>
<dbReference type="Pfam" id="PF01171">
    <property type="entry name" value="ATP_bind_3"/>
    <property type="match status" value="1"/>
</dbReference>
<evidence type="ECO:0000256" key="1">
    <source>
        <dbReference type="ARBA" id="ARBA00022598"/>
    </source>
</evidence>
<dbReference type="AlphaFoldDB" id="A0A5L8KWY4"/>
<keyword evidence="6" id="KW-0963">Cytoplasm</keyword>
<evidence type="ECO:0000256" key="3">
    <source>
        <dbReference type="ARBA" id="ARBA00022741"/>
    </source>
</evidence>
<dbReference type="InterPro" id="IPR011063">
    <property type="entry name" value="TilS/TtcA_N"/>
</dbReference>
<dbReference type="InterPro" id="IPR014729">
    <property type="entry name" value="Rossmann-like_a/b/a_fold"/>
</dbReference>
<reference evidence="8 9" key="1">
    <citation type="submission" date="2018-06" db="EMBL/GenBank/DDBJ databases">
        <authorList>
            <consortium name="PulseNet: The National Subtyping Network for Foodborne Disease Surveillance"/>
            <person name="Tarr C.L."/>
            <person name="Trees E."/>
            <person name="Katz L.S."/>
            <person name="Carleton-Romer H.A."/>
            <person name="Stroika S."/>
            <person name="Kucerova Z."/>
            <person name="Roache K.F."/>
            <person name="Sabol A.L."/>
            <person name="Besser J."/>
            <person name="Gerner-Smidt P."/>
        </authorList>
    </citation>
    <scope>NUCLEOTIDE SEQUENCE [LARGE SCALE GENOMIC DNA]</scope>
    <source>
        <strain evidence="8 9">PNUSAC001503</strain>
    </source>
</reference>
<dbReference type="GeneID" id="61065188"/>
<evidence type="ECO:0000256" key="6">
    <source>
        <dbReference type="HAMAP-Rule" id="MF_01161"/>
    </source>
</evidence>